<feature type="compositionally biased region" description="Low complexity" evidence="8">
    <location>
        <begin position="242"/>
        <end position="264"/>
    </location>
</feature>
<dbReference type="SMART" id="SM00165">
    <property type="entry name" value="UBA"/>
    <property type="match status" value="2"/>
</dbReference>
<dbReference type="PROSITE" id="PS50030">
    <property type="entry name" value="UBA"/>
    <property type="match status" value="2"/>
</dbReference>
<dbReference type="AlphaFoldDB" id="A0A7L1QWB6"/>
<dbReference type="Gene3D" id="1.10.8.10">
    <property type="entry name" value="DNA helicase RuvA subunit, C-terminal domain"/>
    <property type="match status" value="2"/>
</dbReference>
<comment type="subcellular location">
    <subcellularLocation>
        <location evidence="1">Cytoplasm</location>
    </subcellularLocation>
</comment>
<dbReference type="Gene3D" id="3.10.20.90">
    <property type="entry name" value="Phosphatidylinositol 3-kinase Catalytic Subunit, Chain A, domain 1"/>
    <property type="match status" value="1"/>
</dbReference>
<dbReference type="FunFam" id="1.10.260.100:FF:000006">
    <property type="entry name" value="Ubiquitin-associated domain-containing protein 1"/>
    <property type="match status" value="1"/>
</dbReference>
<dbReference type="PANTHER" id="PTHR46738:SF1">
    <property type="entry name" value="UBIQUITIN-ASSOCIATED DOMAIN-CONTAINING PROTEIN 1"/>
    <property type="match status" value="1"/>
</dbReference>
<dbReference type="SUPFAM" id="SSF46934">
    <property type="entry name" value="UBA-like"/>
    <property type="match status" value="2"/>
</dbReference>
<comment type="pathway">
    <text evidence="2">Protein modification; protein ubiquitination.</text>
</comment>
<dbReference type="InterPro" id="IPR015940">
    <property type="entry name" value="UBA"/>
</dbReference>
<dbReference type="Pfam" id="PF22562">
    <property type="entry name" value="UBA_7"/>
    <property type="match status" value="2"/>
</dbReference>
<evidence type="ECO:0000259" key="9">
    <source>
        <dbReference type="PROSITE" id="PS50030"/>
    </source>
</evidence>
<organism evidence="10 11">
    <name type="scientific">Cisticola juncidis</name>
    <dbReference type="NCBI Taxonomy" id="52622"/>
    <lineage>
        <taxon>Eukaryota</taxon>
        <taxon>Metazoa</taxon>
        <taxon>Chordata</taxon>
        <taxon>Craniata</taxon>
        <taxon>Vertebrata</taxon>
        <taxon>Euteleostomi</taxon>
        <taxon>Archelosauria</taxon>
        <taxon>Archosauria</taxon>
        <taxon>Dinosauria</taxon>
        <taxon>Saurischia</taxon>
        <taxon>Theropoda</taxon>
        <taxon>Coelurosauria</taxon>
        <taxon>Aves</taxon>
        <taxon>Neognathae</taxon>
        <taxon>Neoaves</taxon>
        <taxon>Telluraves</taxon>
        <taxon>Australaves</taxon>
        <taxon>Passeriformes</taxon>
        <taxon>Sylvioidea</taxon>
        <taxon>Cisticolidae</taxon>
        <taxon>Cisticola</taxon>
    </lineage>
</organism>
<dbReference type="CDD" id="cd14303">
    <property type="entry name" value="UBA1_KPC2"/>
    <property type="match status" value="1"/>
</dbReference>
<dbReference type="EMBL" id="VXBR01008121">
    <property type="protein sequence ID" value="NXO28220.1"/>
    <property type="molecule type" value="Genomic_DNA"/>
</dbReference>
<dbReference type="CDD" id="cd17066">
    <property type="entry name" value="Ubl_KPC2"/>
    <property type="match status" value="1"/>
</dbReference>
<dbReference type="InterPro" id="IPR041927">
    <property type="entry name" value="UBA2_UBAC1"/>
</dbReference>
<gene>
    <name evidence="10" type="primary">Ubac1</name>
    <name evidence="10" type="ORF">CISJUN_R00835</name>
</gene>
<dbReference type="InterPro" id="IPR009060">
    <property type="entry name" value="UBA-like_sf"/>
</dbReference>
<dbReference type="PANTHER" id="PTHR46738">
    <property type="entry name" value="UBIQUITIN-ASSOCIATED DOMAIN-CONTAINING PROTEIN 1"/>
    <property type="match status" value="1"/>
</dbReference>
<evidence type="ECO:0000256" key="4">
    <source>
        <dbReference type="ARBA" id="ARBA00022490"/>
    </source>
</evidence>
<dbReference type="GO" id="GO:0000151">
    <property type="term" value="C:ubiquitin ligase complex"/>
    <property type="evidence" value="ECO:0007669"/>
    <property type="project" value="TreeGrafter"/>
</dbReference>
<dbReference type="InterPro" id="IPR041926">
    <property type="entry name" value="UBA1_UBAC1"/>
</dbReference>
<feature type="domain" description="UBA" evidence="9">
    <location>
        <begin position="288"/>
        <end position="328"/>
    </location>
</feature>
<accession>A0A7L1QWB6</accession>
<feature type="non-terminal residue" evidence="10">
    <location>
        <position position="1"/>
    </location>
</feature>
<keyword evidence="5" id="KW-0677">Repeat</keyword>
<keyword evidence="6" id="KW-0833">Ubl conjugation pathway</keyword>
<feature type="region of interest" description="Disordered" evidence="8">
    <location>
        <begin position="232"/>
        <end position="271"/>
    </location>
</feature>
<evidence type="ECO:0000256" key="7">
    <source>
        <dbReference type="ARBA" id="ARBA00029825"/>
    </source>
</evidence>
<sequence length="405" mass="45351">QEEKIFAGKVLRLHVCTMEGAEWLEEVPEDTTVEKLKERCLKHCVPGSLEDPKTVTHHKLIHATSEKVLTDTKTVLEENIQDRDVLLLVKKRAPTLLPKMADVVAEEKRKQEQKAPDKDAILKATANLPARSVDRTVTHHSMRDFQTELRKILVSLIEVAQKLLALNPDAVELFKKANAMLDEDEEDRVDEIALRQLTEMGFPESRAVKALRLNHMSVTQAMEWLIEHADDPAVDAPLPGQAPAEAPAEAAASSAEAAAGPSPEEGGEEAKDELTEIFKKIRRKREFRPDPRAVIALMEMGFDEKEVVDALRVNNNQQNAACEWLLGDRKPSPEDLDKGIDTNSPLFQAILENPVVQLGLTNPKTLLAFEDMLENPLNSTQWMNDPETGPVMLQISRIFQTLNRT</sequence>
<keyword evidence="4" id="KW-0963">Cytoplasm</keyword>
<keyword evidence="11" id="KW-1185">Reference proteome</keyword>
<dbReference type="InterPro" id="IPR052476">
    <property type="entry name" value="UBAC1"/>
</dbReference>
<dbReference type="InterPro" id="IPR057650">
    <property type="entry name" value="UBL_UBAC1"/>
</dbReference>
<feature type="domain" description="UBA" evidence="9">
    <location>
        <begin position="182"/>
        <end position="228"/>
    </location>
</feature>
<dbReference type="GO" id="GO:0005737">
    <property type="term" value="C:cytoplasm"/>
    <property type="evidence" value="ECO:0007669"/>
    <property type="project" value="UniProtKB-SubCell"/>
</dbReference>
<dbReference type="SUPFAM" id="SSF54236">
    <property type="entry name" value="Ubiquitin-like"/>
    <property type="match status" value="1"/>
</dbReference>
<dbReference type="GO" id="GO:0016567">
    <property type="term" value="P:protein ubiquitination"/>
    <property type="evidence" value="ECO:0007669"/>
    <property type="project" value="UniProtKB-UniPathway"/>
</dbReference>
<dbReference type="Gene3D" id="1.10.260.100">
    <property type="match status" value="1"/>
</dbReference>
<dbReference type="CDD" id="cd14304">
    <property type="entry name" value="UBA2_KPC2"/>
    <property type="match status" value="1"/>
</dbReference>
<dbReference type="InterPro" id="IPR006636">
    <property type="entry name" value="STI1_HS-bd"/>
</dbReference>
<dbReference type="SMART" id="SM00727">
    <property type="entry name" value="STI1"/>
    <property type="match status" value="1"/>
</dbReference>
<evidence type="ECO:0000256" key="1">
    <source>
        <dbReference type="ARBA" id="ARBA00004496"/>
    </source>
</evidence>
<proteinExistence type="predicted"/>
<protein>
    <recommendedName>
        <fullName evidence="3">Ubiquitin-associated domain-containing protein 1</fullName>
    </recommendedName>
    <alternativeName>
        <fullName evidence="7">Kip1 ubiquitination-promoting complex protein 2</fullName>
    </alternativeName>
</protein>
<dbReference type="Pfam" id="PF23326">
    <property type="entry name" value="UBL_UBAC1"/>
    <property type="match status" value="1"/>
</dbReference>
<dbReference type="Proteomes" id="UP000546986">
    <property type="component" value="Unassembled WGS sequence"/>
</dbReference>
<evidence type="ECO:0000256" key="2">
    <source>
        <dbReference type="ARBA" id="ARBA00004906"/>
    </source>
</evidence>
<evidence type="ECO:0000256" key="8">
    <source>
        <dbReference type="SAM" id="MobiDB-lite"/>
    </source>
</evidence>
<feature type="non-terminal residue" evidence="10">
    <location>
        <position position="405"/>
    </location>
</feature>
<comment type="caution">
    <text evidence="10">The sequence shown here is derived from an EMBL/GenBank/DDBJ whole genome shotgun (WGS) entry which is preliminary data.</text>
</comment>
<evidence type="ECO:0000313" key="10">
    <source>
        <dbReference type="EMBL" id="NXO28220.1"/>
    </source>
</evidence>
<name>A0A7L1QWB6_9PASS</name>
<evidence type="ECO:0000256" key="3">
    <source>
        <dbReference type="ARBA" id="ARBA00014196"/>
    </source>
</evidence>
<evidence type="ECO:0000256" key="6">
    <source>
        <dbReference type="ARBA" id="ARBA00022786"/>
    </source>
</evidence>
<dbReference type="UniPathway" id="UPA00143"/>
<evidence type="ECO:0000313" key="11">
    <source>
        <dbReference type="Proteomes" id="UP000546986"/>
    </source>
</evidence>
<reference evidence="10 11" key="1">
    <citation type="submission" date="2019-09" db="EMBL/GenBank/DDBJ databases">
        <title>Bird 10,000 Genomes (B10K) Project - Family phase.</title>
        <authorList>
            <person name="Zhang G."/>
        </authorList>
    </citation>
    <scope>NUCLEOTIDE SEQUENCE [LARGE SCALE GENOMIC DNA]</scope>
    <source>
        <strain evidence="10">B10K-DU-002-30</strain>
        <tissue evidence="10">Muscle</tissue>
    </source>
</reference>
<evidence type="ECO:0000256" key="5">
    <source>
        <dbReference type="ARBA" id="ARBA00022737"/>
    </source>
</evidence>
<dbReference type="InterPro" id="IPR029071">
    <property type="entry name" value="Ubiquitin-like_domsf"/>
</dbReference>